<keyword evidence="7 9" id="KW-0503">Monooxygenase</keyword>
<evidence type="ECO:0000256" key="8">
    <source>
        <dbReference type="PIRSR" id="PIRSR602401-1"/>
    </source>
</evidence>
<dbReference type="GO" id="GO:0020037">
    <property type="term" value="F:heme binding"/>
    <property type="evidence" value="ECO:0007669"/>
    <property type="project" value="InterPro"/>
</dbReference>
<dbReference type="PRINTS" id="PR00463">
    <property type="entry name" value="EP450I"/>
</dbReference>
<evidence type="ECO:0000256" key="9">
    <source>
        <dbReference type="RuleBase" id="RU000461"/>
    </source>
</evidence>
<evidence type="ECO:0000256" key="6">
    <source>
        <dbReference type="ARBA" id="ARBA00023004"/>
    </source>
</evidence>
<feature type="transmembrane region" description="Helical" evidence="10">
    <location>
        <begin position="7"/>
        <end position="26"/>
    </location>
</feature>
<dbReference type="EMBL" id="ML769395">
    <property type="protein sequence ID" value="KAE9407488.1"/>
    <property type="molecule type" value="Genomic_DNA"/>
</dbReference>
<protein>
    <submittedName>
        <fullName evidence="11">Cytochrome P450</fullName>
    </submittedName>
</protein>
<evidence type="ECO:0000256" key="2">
    <source>
        <dbReference type="ARBA" id="ARBA00010617"/>
    </source>
</evidence>
<dbReference type="InterPro" id="IPR036396">
    <property type="entry name" value="Cyt_P450_sf"/>
</dbReference>
<evidence type="ECO:0000256" key="10">
    <source>
        <dbReference type="SAM" id="Phobius"/>
    </source>
</evidence>
<dbReference type="PRINTS" id="PR00385">
    <property type="entry name" value="P450"/>
</dbReference>
<comment type="similarity">
    <text evidence="2 9">Belongs to the cytochrome P450 family.</text>
</comment>
<evidence type="ECO:0000256" key="1">
    <source>
        <dbReference type="ARBA" id="ARBA00001971"/>
    </source>
</evidence>
<feature type="binding site" description="axial binding residue" evidence="8">
    <location>
        <position position="523"/>
    </location>
    <ligand>
        <name>heme</name>
        <dbReference type="ChEBI" id="CHEBI:30413"/>
    </ligand>
    <ligandPart>
        <name>Fe</name>
        <dbReference type="ChEBI" id="CHEBI:18248"/>
    </ligandPart>
</feature>
<dbReference type="Gene3D" id="1.10.630.10">
    <property type="entry name" value="Cytochrome P450"/>
    <property type="match status" value="1"/>
</dbReference>
<dbReference type="InterPro" id="IPR002401">
    <property type="entry name" value="Cyt_P450_E_grp-I"/>
</dbReference>
<keyword evidence="10" id="KW-0812">Transmembrane</keyword>
<dbReference type="Pfam" id="PF00067">
    <property type="entry name" value="p450"/>
    <property type="match status" value="1"/>
</dbReference>
<dbReference type="AlphaFoldDB" id="A0A6A4IDY8"/>
<dbReference type="GO" id="GO:0005506">
    <property type="term" value="F:iron ion binding"/>
    <property type="evidence" value="ECO:0007669"/>
    <property type="project" value="InterPro"/>
</dbReference>
<proteinExistence type="inferred from homology"/>
<dbReference type="PANTHER" id="PTHR24287">
    <property type="entry name" value="P450, PUTATIVE (EUROFUNG)-RELATED"/>
    <property type="match status" value="1"/>
</dbReference>
<dbReference type="GO" id="GO:0016705">
    <property type="term" value="F:oxidoreductase activity, acting on paired donors, with incorporation or reduction of molecular oxygen"/>
    <property type="evidence" value="ECO:0007669"/>
    <property type="project" value="InterPro"/>
</dbReference>
<keyword evidence="5 9" id="KW-0560">Oxidoreductase</keyword>
<evidence type="ECO:0000256" key="3">
    <source>
        <dbReference type="ARBA" id="ARBA00022617"/>
    </source>
</evidence>
<dbReference type="GO" id="GO:0004497">
    <property type="term" value="F:monooxygenase activity"/>
    <property type="evidence" value="ECO:0007669"/>
    <property type="project" value="UniProtKB-KW"/>
</dbReference>
<evidence type="ECO:0000256" key="5">
    <source>
        <dbReference type="ARBA" id="ARBA00023002"/>
    </source>
</evidence>
<evidence type="ECO:0000313" key="12">
    <source>
        <dbReference type="Proteomes" id="UP000799118"/>
    </source>
</evidence>
<keyword evidence="10" id="KW-0472">Membrane</keyword>
<reference evidence="11" key="1">
    <citation type="journal article" date="2019" name="Environ. Microbiol.">
        <title>Fungal ecological strategies reflected in gene transcription - a case study of two litter decomposers.</title>
        <authorList>
            <person name="Barbi F."/>
            <person name="Kohler A."/>
            <person name="Barry K."/>
            <person name="Baskaran P."/>
            <person name="Daum C."/>
            <person name="Fauchery L."/>
            <person name="Ihrmark K."/>
            <person name="Kuo A."/>
            <person name="LaButti K."/>
            <person name="Lipzen A."/>
            <person name="Morin E."/>
            <person name="Grigoriev I.V."/>
            <person name="Henrissat B."/>
            <person name="Lindahl B."/>
            <person name="Martin F."/>
        </authorList>
    </citation>
    <scope>NUCLEOTIDE SEQUENCE</scope>
    <source>
        <strain evidence="11">JB14</strain>
    </source>
</reference>
<keyword evidence="10" id="KW-1133">Transmembrane helix</keyword>
<dbReference type="OrthoDB" id="1470350at2759"/>
<keyword evidence="3 8" id="KW-0349">Heme</keyword>
<dbReference type="InterPro" id="IPR047146">
    <property type="entry name" value="Cyt_P450_E_CYP52_fungi"/>
</dbReference>
<organism evidence="11 12">
    <name type="scientific">Gymnopus androsaceus JB14</name>
    <dbReference type="NCBI Taxonomy" id="1447944"/>
    <lineage>
        <taxon>Eukaryota</taxon>
        <taxon>Fungi</taxon>
        <taxon>Dikarya</taxon>
        <taxon>Basidiomycota</taxon>
        <taxon>Agaricomycotina</taxon>
        <taxon>Agaricomycetes</taxon>
        <taxon>Agaricomycetidae</taxon>
        <taxon>Agaricales</taxon>
        <taxon>Marasmiineae</taxon>
        <taxon>Omphalotaceae</taxon>
        <taxon>Gymnopus</taxon>
    </lineage>
</organism>
<dbReference type="CDD" id="cd11063">
    <property type="entry name" value="CYP52"/>
    <property type="match status" value="1"/>
</dbReference>
<sequence length="602" mass="68868">MAILTPGLVYISRILAFLGLFSYAAATSRRLLEQHASIVAPTWLFVTVSAVILPGLITCRVLYKDWKLRREAARLGARIAPKWRGSWVGNLDHLRLMMQNFWTGYPGDGLWEAAEELGPVFNINILWEDTVFTTCPEHIQIILATDFNNYVKGENFQKNMSAMLGVGVFNADGDMWKFHRSMTRPFFTRDRITHFDMFDRHAETFISLMKGRFRSGYAVDFQDLIGRFTLDSATEFLFGSCVHSLAAGLPYPYNIVPPFSSDTSMTTANFSNTFLEAFLKAQDAIASRERFAMVWPFLEIWQDKTEEPMKVLNAFIQPIINEAVAKRNNMKKSGLVGVEKKAEEVEEDETMLDHLVKLTDDPVVLKDATLNIMIAGRDTTAATLTFVIYFLSMYPDVMDRLRKEVLDKVGAGKRPTYDDIREMKYLRAVINETMRLYPVVPFNIRQSVHAATWPSPDPSLPPIYVPAGAKVPYSVLMMHRRKDLWGPDAEVFDPDRFLDHRLKTYLTPKPFIFLPFNAGPRICLGQQFAYNEMSFILIRLLQNFSSFTHYPELRAPEFSIPEEWKAARGRKGMDSFFPKMTITMYSGGGLWIKAREAETETL</sequence>
<evidence type="ECO:0000256" key="7">
    <source>
        <dbReference type="ARBA" id="ARBA00023033"/>
    </source>
</evidence>
<feature type="transmembrane region" description="Helical" evidence="10">
    <location>
        <begin position="38"/>
        <end position="63"/>
    </location>
</feature>
<dbReference type="PROSITE" id="PS00086">
    <property type="entry name" value="CYTOCHROME_P450"/>
    <property type="match status" value="1"/>
</dbReference>
<evidence type="ECO:0000256" key="4">
    <source>
        <dbReference type="ARBA" id="ARBA00022723"/>
    </source>
</evidence>
<evidence type="ECO:0000313" key="11">
    <source>
        <dbReference type="EMBL" id="KAE9407488.1"/>
    </source>
</evidence>
<dbReference type="InterPro" id="IPR017972">
    <property type="entry name" value="Cyt_P450_CS"/>
</dbReference>
<accession>A0A6A4IDY8</accession>
<dbReference type="PANTHER" id="PTHR24287:SF1">
    <property type="entry name" value="P450, PUTATIVE (EUROFUNG)-RELATED"/>
    <property type="match status" value="1"/>
</dbReference>
<keyword evidence="4 8" id="KW-0479">Metal-binding</keyword>
<dbReference type="InterPro" id="IPR001128">
    <property type="entry name" value="Cyt_P450"/>
</dbReference>
<dbReference type="SUPFAM" id="SSF48264">
    <property type="entry name" value="Cytochrome P450"/>
    <property type="match status" value="1"/>
</dbReference>
<comment type="cofactor">
    <cofactor evidence="1 8">
        <name>heme</name>
        <dbReference type="ChEBI" id="CHEBI:30413"/>
    </cofactor>
</comment>
<dbReference type="Proteomes" id="UP000799118">
    <property type="component" value="Unassembled WGS sequence"/>
</dbReference>
<gene>
    <name evidence="11" type="ORF">BT96DRAFT_809360</name>
</gene>
<name>A0A6A4IDY8_9AGAR</name>
<keyword evidence="12" id="KW-1185">Reference proteome</keyword>
<keyword evidence="6 8" id="KW-0408">Iron</keyword>